<gene>
    <name evidence="3" type="ORF">FJQ54_03705</name>
</gene>
<evidence type="ECO:0000256" key="1">
    <source>
        <dbReference type="SAM" id="MobiDB-lite"/>
    </source>
</evidence>
<evidence type="ECO:0000256" key="2">
    <source>
        <dbReference type="SAM" id="SignalP"/>
    </source>
</evidence>
<dbReference type="OrthoDB" id="7428944at2"/>
<dbReference type="EMBL" id="VFSU01000011">
    <property type="protein sequence ID" value="TPE63955.1"/>
    <property type="molecule type" value="Genomic_DNA"/>
</dbReference>
<keyword evidence="2" id="KW-0732">Signal</keyword>
<feature type="signal peptide" evidence="2">
    <location>
        <begin position="1"/>
        <end position="26"/>
    </location>
</feature>
<feature type="compositionally biased region" description="Gly residues" evidence="1">
    <location>
        <begin position="29"/>
        <end position="46"/>
    </location>
</feature>
<name>A0A501XTZ0_9SPHN</name>
<evidence type="ECO:0000313" key="4">
    <source>
        <dbReference type="Proteomes" id="UP000319897"/>
    </source>
</evidence>
<proteinExistence type="predicted"/>
<dbReference type="RefSeq" id="WP_140926962.1">
    <property type="nucleotide sequence ID" value="NZ_VFSU01000011.1"/>
</dbReference>
<feature type="chain" id="PRO_5021363269" description="PepSY domain-containing protein" evidence="2">
    <location>
        <begin position="27"/>
        <end position="134"/>
    </location>
</feature>
<evidence type="ECO:0000313" key="3">
    <source>
        <dbReference type="EMBL" id="TPE63955.1"/>
    </source>
</evidence>
<dbReference type="AlphaFoldDB" id="A0A501XTZ0"/>
<evidence type="ECO:0008006" key="5">
    <source>
        <dbReference type="Google" id="ProtNLM"/>
    </source>
</evidence>
<comment type="caution">
    <text evidence="3">The sequence shown here is derived from an EMBL/GenBank/DDBJ whole genome shotgun (WGS) entry which is preliminary data.</text>
</comment>
<accession>A0A501XTZ0</accession>
<dbReference type="Proteomes" id="UP000319897">
    <property type="component" value="Unassembled WGS sequence"/>
</dbReference>
<reference evidence="3 4" key="1">
    <citation type="submission" date="2019-06" db="EMBL/GenBank/DDBJ databases">
        <authorList>
            <person name="Lee I."/>
            <person name="Jang G.I."/>
            <person name="Hwang C.Y."/>
        </authorList>
    </citation>
    <scope>NUCLEOTIDE SEQUENCE [LARGE SCALE GENOMIC DNA]</scope>
    <source>
        <strain evidence="3 4">PAMC 28131</strain>
    </source>
</reference>
<keyword evidence="4" id="KW-1185">Reference proteome</keyword>
<sequence length="134" mass="14140">MKILHPSLSRPSLALALVLWAVPALAFGPGPGGGPGGGGPGGGQAERGGPPQGPFGRGRPISDHDQARMSTRSGENLGFEQLMRSAQTRGHGEYLGVEPDISRNVYRFKFLRPGGNVVWVDVDGRTGRVVSERE</sequence>
<organism evidence="3 4">
    <name type="scientific">Sandaracinobacter neustonicus</name>
    <dbReference type="NCBI Taxonomy" id="1715348"/>
    <lineage>
        <taxon>Bacteria</taxon>
        <taxon>Pseudomonadati</taxon>
        <taxon>Pseudomonadota</taxon>
        <taxon>Alphaproteobacteria</taxon>
        <taxon>Sphingomonadales</taxon>
        <taxon>Sphingosinicellaceae</taxon>
        <taxon>Sandaracinobacter</taxon>
    </lineage>
</organism>
<protein>
    <recommendedName>
        <fullName evidence="5">PepSY domain-containing protein</fullName>
    </recommendedName>
</protein>
<feature type="region of interest" description="Disordered" evidence="1">
    <location>
        <begin position="29"/>
        <end position="76"/>
    </location>
</feature>